<dbReference type="SUPFAM" id="SSF54495">
    <property type="entry name" value="UBC-like"/>
    <property type="match status" value="1"/>
</dbReference>
<dbReference type="RefSeq" id="XP_002544081.1">
    <property type="nucleotide sequence ID" value="XM_002544035.1"/>
</dbReference>
<dbReference type="STRING" id="336963.C4JL90"/>
<reference evidence="5" key="1">
    <citation type="journal article" date="2009" name="Genome Res.">
        <title>Comparative genomic analyses of the human fungal pathogens Coccidioides and their relatives.</title>
        <authorList>
            <person name="Sharpton T.J."/>
            <person name="Stajich J.E."/>
            <person name="Rounsley S.D."/>
            <person name="Gardner M.J."/>
            <person name="Wortman J.R."/>
            <person name="Jordar V.S."/>
            <person name="Maiti R."/>
            <person name="Kodira C.D."/>
            <person name="Neafsey D.E."/>
            <person name="Zeng Q."/>
            <person name="Hung C.-Y."/>
            <person name="McMahan C."/>
            <person name="Muszewska A."/>
            <person name="Grynberg M."/>
            <person name="Mandel M.A."/>
            <person name="Kellner E.M."/>
            <person name="Barker B.M."/>
            <person name="Galgiani J.N."/>
            <person name="Orbach M.J."/>
            <person name="Kirkland T.N."/>
            <person name="Cole G.T."/>
            <person name="Henn M.R."/>
            <person name="Birren B.W."/>
            <person name="Taylor J.W."/>
        </authorList>
    </citation>
    <scope>NUCLEOTIDE SEQUENCE [LARGE SCALE GENOMIC DNA]</scope>
    <source>
        <strain evidence="5">UAMH 1704</strain>
    </source>
</reference>
<dbReference type="eggNOG" id="KOG0895">
    <property type="taxonomic scope" value="Eukaryota"/>
</dbReference>
<proteinExistence type="predicted"/>
<sequence length="466" mass="52116">MSFYRRKSQSRHERYEARNGPVPQPNHHTHTQGGPSNTHVSQPRAYPTDIEQSIKAVQQFIAALNGYYINTCCRHGRTFGMWVLLARYDEIELEIQASSSNSEDPYQQRHLSRRGRTGTNDSRGVGYADDGQANPWATAFYGGRAGPLRFRSSDSKIDSFLATILQAVRTMIPSNNNKNLPPELRGMFQLSMLIDKLAELLRNDSLEDITSRTEVYMAAFQFVRKLGDHPELIVLLQTPRHHKQKTPGLEALTLRSGSGLNGAGQALSLGETIPSVAEKLQKLAKQSDIVLSTKESEDLTSRGGKEMLDICKEIAAVYAAIAAGNVQCENNAQSVDQYQAYHQNHCVTRDESILTRGHTFSAVASRMAYSPPGRMKRLLAELANMATSLPVGIFVKVSESRPDIMRCLVMGPPDSPYGYGLFDLPVTFRNMERRRRCRAMATRKIHHSLCADQHSSHDFHGRSLQE</sequence>
<dbReference type="InParanoid" id="C4JL90"/>
<dbReference type="AlphaFoldDB" id="C4JL90"/>
<dbReference type="OMA" id="HERYEAR"/>
<evidence type="ECO:0000313" key="5">
    <source>
        <dbReference type="Proteomes" id="UP000002058"/>
    </source>
</evidence>
<dbReference type="PANTHER" id="PTHR46116:SF15">
    <property type="entry name" value="(E3-INDEPENDENT) E2 UBIQUITIN-CONJUGATING ENZYME"/>
    <property type="match status" value="1"/>
</dbReference>
<evidence type="ECO:0000256" key="3">
    <source>
        <dbReference type="SAM" id="MobiDB-lite"/>
    </source>
</evidence>
<protein>
    <recommendedName>
        <fullName evidence="6">UBC core domain-containing protein</fullName>
    </recommendedName>
</protein>
<dbReference type="GeneID" id="8443731"/>
<dbReference type="OrthoDB" id="4205077at2759"/>
<dbReference type="EMBL" id="CH476616">
    <property type="protein sequence ID" value="EEP78752.1"/>
    <property type="molecule type" value="Genomic_DNA"/>
</dbReference>
<dbReference type="InterPro" id="IPR016135">
    <property type="entry name" value="UBQ-conjugating_enzyme/RWD"/>
</dbReference>
<feature type="region of interest" description="Disordered" evidence="3">
    <location>
        <begin position="99"/>
        <end position="128"/>
    </location>
</feature>
<dbReference type="Proteomes" id="UP000002058">
    <property type="component" value="Unassembled WGS sequence"/>
</dbReference>
<keyword evidence="1" id="KW-0808">Transferase</keyword>
<accession>C4JL90</accession>
<dbReference type="HOGENOM" id="CLU_586891_0_0_1"/>
<keyword evidence="2" id="KW-0833">Ubl conjugation pathway</keyword>
<dbReference type="Gene3D" id="3.10.110.10">
    <property type="entry name" value="Ubiquitin Conjugating Enzyme"/>
    <property type="match status" value="1"/>
</dbReference>
<organism evidence="4 5">
    <name type="scientific">Uncinocarpus reesii (strain UAMH 1704)</name>
    <dbReference type="NCBI Taxonomy" id="336963"/>
    <lineage>
        <taxon>Eukaryota</taxon>
        <taxon>Fungi</taxon>
        <taxon>Dikarya</taxon>
        <taxon>Ascomycota</taxon>
        <taxon>Pezizomycotina</taxon>
        <taxon>Eurotiomycetes</taxon>
        <taxon>Eurotiomycetidae</taxon>
        <taxon>Onygenales</taxon>
        <taxon>Onygenaceae</taxon>
        <taxon>Uncinocarpus</taxon>
    </lineage>
</organism>
<evidence type="ECO:0000313" key="4">
    <source>
        <dbReference type="EMBL" id="EEP78752.1"/>
    </source>
</evidence>
<keyword evidence="5" id="KW-1185">Reference proteome</keyword>
<dbReference type="VEuPathDB" id="FungiDB:UREG_03598"/>
<gene>
    <name evidence="4" type="ORF">UREG_03598</name>
</gene>
<feature type="region of interest" description="Disordered" evidence="3">
    <location>
        <begin position="1"/>
        <end position="44"/>
    </location>
</feature>
<evidence type="ECO:0000256" key="1">
    <source>
        <dbReference type="ARBA" id="ARBA00022679"/>
    </source>
</evidence>
<evidence type="ECO:0000256" key="2">
    <source>
        <dbReference type="ARBA" id="ARBA00022786"/>
    </source>
</evidence>
<dbReference type="GO" id="GO:0061631">
    <property type="term" value="F:ubiquitin conjugating enzyme activity"/>
    <property type="evidence" value="ECO:0007669"/>
    <property type="project" value="TreeGrafter"/>
</dbReference>
<evidence type="ECO:0008006" key="6">
    <source>
        <dbReference type="Google" id="ProtNLM"/>
    </source>
</evidence>
<name>C4JL90_UNCRE</name>
<feature type="compositionally biased region" description="Polar residues" evidence="3">
    <location>
        <begin position="31"/>
        <end position="41"/>
    </location>
</feature>
<dbReference type="KEGG" id="ure:UREG_03598"/>
<dbReference type="PANTHER" id="PTHR46116">
    <property type="entry name" value="(E3-INDEPENDENT) E2 UBIQUITIN-CONJUGATING ENZYME"/>
    <property type="match status" value="1"/>
</dbReference>